<name>A0ABY8QG09_9RHOB</name>
<feature type="chain" id="PRO_5045072518" evidence="1">
    <location>
        <begin position="21"/>
        <end position="190"/>
    </location>
</feature>
<evidence type="ECO:0000313" key="2">
    <source>
        <dbReference type="EMBL" id="WGW02986.1"/>
    </source>
</evidence>
<protein>
    <submittedName>
        <fullName evidence="2">Uncharacterized protein</fullName>
    </submittedName>
</protein>
<sequence length="190" mass="19941">MKPAFVLSAMLALAPISALAAEPNPAMQAFLHGTVLAWAHDPVIVEAVKAQNAQTAGYDAAHIDALDKTWRAEVGTAATPTIDPVLTNAAADFLRGRVAANGAMITEVFIMDAQGLNVAASSVTSDYWQGDEDKFQQTFPMGPGAEHYSEIEFDESSQSYQAQVSISLTDPASGEVIGAMTVGIIADALM</sequence>
<organism evidence="2 3">
    <name type="scientific">Tropicibacter oceani</name>
    <dbReference type="NCBI Taxonomy" id="3058420"/>
    <lineage>
        <taxon>Bacteria</taxon>
        <taxon>Pseudomonadati</taxon>
        <taxon>Pseudomonadota</taxon>
        <taxon>Alphaproteobacteria</taxon>
        <taxon>Rhodobacterales</taxon>
        <taxon>Roseobacteraceae</taxon>
        <taxon>Tropicibacter</taxon>
    </lineage>
</organism>
<proteinExistence type="predicted"/>
<keyword evidence="1" id="KW-0732">Signal</keyword>
<dbReference type="EMBL" id="CP124616">
    <property type="protein sequence ID" value="WGW02986.1"/>
    <property type="molecule type" value="Genomic_DNA"/>
</dbReference>
<evidence type="ECO:0000313" key="3">
    <source>
        <dbReference type="Proteomes" id="UP001241605"/>
    </source>
</evidence>
<feature type="signal peptide" evidence="1">
    <location>
        <begin position="1"/>
        <end position="20"/>
    </location>
</feature>
<gene>
    <name evidence="2" type="ORF">QF118_13725</name>
</gene>
<keyword evidence="3" id="KW-1185">Reference proteome</keyword>
<dbReference type="CDD" id="cd18773">
    <property type="entry name" value="PDC1_HK_sensor"/>
    <property type="match status" value="1"/>
</dbReference>
<dbReference type="RefSeq" id="WP_282299614.1">
    <property type="nucleotide sequence ID" value="NZ_CP124616.1"/>
</dbReference>
<dbReference type="Proteomes" id="UP001241605">
    <property type="component" value="Chromosome"/>
</dbReference>
<reference evidence="2 3" key="1">
    <citation type="submission" date="2023-05" db="EMBL/GenBank/DDBJ databases">
        <title>YMD87, complete Genome.</title>
        <authorList>
            <person name="Zhang J."/>
            <person name="Xu X."/>
        </authorList>
    </citation>
    <scope>NUCLEOTIDE SEQUENCE [LARGE SCALE GENOMIC DNA]</scope>
    <source>
        <strain evidence="2 3">YMD87</strain>
    </source>
</reference>
<evidence type="ECO:0000256" key="1">
    <source>
        <dbReference type="SAM" id="SignalP"/>
    </source>
</evidence>
<accession>A0ABY8QG09</accession>